<name>A0ABW0Q8B9_9BURK</name>
<gene>
    <name evidence="3" type="ORF">ACFPP7_09290</name>
</gene>
<feature type="chain" id="PRO_5046360375" description="Lipoprotein" evidence="2">
    <location>
        <begin position="22"/>
        <end position="79"/>
    </location>
</feature>
<evidence type="ECO:0000313" key="4">
    <source>
        <dbReference type="Proteomes" id="UP001596084"/>
    </source>
</evidence>
<keyword evidence="2" id="KW-0732">Signal</keyword>
<keyword evidence="4" id="KW-1185">Reference proteome</keyword>
<evidence type="ECO:0000256" key="1">
    <source>
        <dbReference type="SAM" id="MobiDB-lite"/>
    </source>
</evidence>
<feature type="compositionally biased region" description="Polar residues" evidence="1">
    <location>
        <begin position="65"/>
        <end position="79"/>
    </location>
</feature>
<evidence type="ECO:0008006" key="5">
    <source>
        <dbReference type="Google" id="ProtNLM"/>
    </source>
</evidence>
<dbReference type="RefSeq" id="WP_157090280.1">
    <property type="nucleotide sequence ID" value="NZ_JBHSMX010000013.1"/>
</dbReference>
<accession>A0ABW0Q8B9</accession>
<feature type="region of interest" description="Disordered" evidence="1">
    <location>
        <begin position="45"/>
        <end position="79"/>
    </location>
</feature>
<sequence length="79" mass="8509">MTRFVMLMPVLAALAGLPACGEKPQTLGGVKSDVAPYQGAQNQFVAPGWKPGDKTSWEQGLKARAQNTQNEYSKTNISK</sequence>
<reference evidence="4" key="1">
    <citation type="journal article" date="2019" name="Int. J. Syst. Evol. Microbiol.">
        <title>The Global Catalogue of Microorganisms (GCM) 10K type strain sequencing project: providing services to taxonomists for standard genome sequencing and annotation.</title>
        <authorList>
            <consortium name="The Broad Institute Genomics Platform"/>
            <consortium name="The Broad Institute Genome Sequencing Center for Infectious Disease"/>
            <person name="Wu L."/>
            <person name="Ma J."/>
        </authorList>
    </citation>
    <scope>NUCLEOTIDE SEQUENCE [LARGE SCALE GENOMIC DNA]</scope>
    <source>
        <strain evidence="4">CGMCC 4.7277</strain>
    </source>
</reference>
<evidence type="ECO:0000313" key="3">
    <source>
        <dbReference type="EMBL" id="MFC5521106.1"/>
    </source>
</evidence>
<comment type="caution">
    <text evidence="3">The sequence shown here is derived from an EMBL/GenBank/DDBJ whole genome shotgun (WGS) entry which is preliminary data.</text>
</comment>
<dbReference type="EMBL" id="JBHSMX010000013">
    <property type="protein sequence ID" value="MFC5521106.1"/>
    <property type="molecule type" value="Genomic_DNA"/>
</dbReference>
<protein>
    <recommendedName>
        <fullName evidence="5">Lipoprotein</fullName>
    </recommendedName>
</protein>
<proteinExistence type="predicted"/>
<evidence type="ECO:0000256" key="2">
    <source>
        <dbReference type="SAM" id="SignalP"/>
    </source>
</evidence>
<dbReference type="Proteomes" id="UP001596084">
    <property type="component" value="Unassembled WGS sequence"/>
</dbReference>
<organism evidence="3 4">
    <name type="scientific">Polaromonas jejuensis</name>
    <dbReference type="NCBI Taxonomy" id="457502"/>
    <lineage>
        <taxon>Bacteria</taxon>
        <taxon>Pseudomonadati</taxon>
        <taxon>Pseudomonadota</taxon>
        <taxon>Betaproteobacteria</taxon>
        <taxon>Burkholderiales</taxon>
        <taxon>Comamonadaceae</taxon>
        <taxon>Polaromonas</taxon>
    </lineage>
</organism>
<feature type="signal peptide" evidence="2">
    <location>
        <begin position="1"/>
        <end position="21"/>
    </location>
</feature>